<protein>
    <submittedName>
        <fullName evidence="1">Xaa-Pro aminopeptidase</fullName>
    </submittedName>
</protein>
<sequence>MSSGNKSVLSFTTSAYLRKEPKPMRVANRRVSRADCANCTCSPGLLSRTNRRSSIMAKRINLKRNLSGSTSPNGSRKGSVFTLDAASLCLPENKEVNTSQRLEALRLQMAQNDLAVYIIPSEDQHQSEYVSPSDQRRSFISGFSGSAGVAIVTRDITCMNDTPEGLAALSTDGRYFNQAANELDFNWSLLKQGVPNEPSWQSWAAKQAVQLSLDSGSLTKIGVDPKLISFSQYEKIKSAIQAELSNSPKARVELVAVKTNLVDQIWSKFEELPESTDSIIKTLSAKYTGEEVQSKIAKVVEIIVSKKADGLIISALDEIAWLLNLRGSDIEFNPVFYSYAIVTSDKRVLLFADNSKFDANVAQELKKNNVEVKPYKAFWNDLVTISLELKLANKKVLVNTDSASWEIIRQLQCAYESVSPSPIEDLKAIKNSVELEGARKAHLKDGRALVKFFAWLENEIVGKAELIDEVEADQQLTRFRQEEEDFVGLSFDTISATGANGAVIHYKPVRGACSTIDPSKIYLNDSGSQFLDGTTDTTRTLHFGTPKPEEVRNYTLVLKGNIALGDLKFPENTTGSQIDSIARQFLWQHGLDYGHGTSHGIGAYLNVHEGPIGIGPRPSARNPLKPGHLISNEPGYYEDGEYGIRIENVMFVKDSGLKYNGKNFFEFETITRVPFCRRLIDVALLSPEEKKWINNYHRTIWNELSPSFAKHSVELAWLKRETSPL</sequence>
<keyword evidence="1" id="KW-0645">Protease</keyword>
<keyword evidence="2" id="KW-1185">Reference proteome</keyword>
<evidence type="ECO:0000313" key="1">
    <source>
        <dbReference type="EMBL" id="QFZ25705.1"/>
    </source>
</evidence>
<gene>
    <name evidence="1" type="ORF">EJF14_10810</name>
</gene>
<name>A0ACD0WEJ9_CLALS</name>
<reference evidence="2" key="1">
    <citation type="journal article" date="2019" name="MBio">
        <title>Comparative genomics for the elucidation of multidrug resistance (MDR) in Candida lusitaniae.</title>
        <authorList>
            <person name="Kannan A."/>
            <person name="Asner S.A."/>
            <person name="Trachsel E."/>
            <person name="Kelly S."/>
            <person name="Parker J."/>
            <person name="Sanglard D."/>
        </authorList>
    </citation>
    <scope>NUCLEOTIDE SEQUENCE [LARGE SCALE GENOMIC DNA]</scope>
    <source>
        <strain evidence="2">P1</strain>
    </source>
</reference>
<dbReference type="EMBL" id="CP038484">
    <property type="protein sequence ID" value="QFZ25705.1"/>
    <property type="molecule type" value="Genomic_DNA"/>
</dbReference>
<evidence type="ECO:0000313" key="2">
    <source>
        <dbReference type="Proteomes" id="UP000326582"/>
    </source>
</evidence>
<keyword evidence="1" id="KW-0378">Hydrolase</keyword>
<dbReference type="Proteomes" id="UP000326582">
    <property type="component" value="Chromosome 1"/>
</dbReference>
<accession>A0ACD0WEJ9</accession>
<proteinExistence type="predicted"/>
<keyword evidence="1" id="KW-0031">Aminopeptidase</keyword>
<organism evidence="1 2">
    <name type="scientific">Clavispora lusitaniae</name>
    <name type="common">Candida lusitaniae</name>
    <dbReference type="NCBI Taxonomy" id="36911"/>
    <lineage>
        <taxon>Eukaryota</taxon>
        <taxon>Fungi</taxon>
        <taxon>Dikarya</taxon>
        <taxon>Ascomycota</taxon>
        <taxon>Saccharomycotina</taxon>
        <taxon>Pichiomycetes</taxon>
        <taxon>Metschnikowiaceae</taxon>
        <taxon>Clavispora</taxon>
    </lineage>
</organism>